<sequence>MNIPDIIRSHGLTALPGWHLPINHIDTEKDGEVYLIGTDDMSSGVMFVNCNGPNELILPLESRTVHVGEGYCLVSPEDDPWASHMCIITGDYIDPNLFVALRDRGDTIARYWGPNLFYMSHMFQTTRPDVWRAKYGSVEYEFIDKGHWYIDLC</sequence>
<organism evidence="1 2">
    <name type="scientific">Shimia aestuarii</name>
    <dbReference type="NCBI Taxonomy" id="254406"/>
    <lineage>
        <taxon>Bacteria</taxon>
        <taxon>Pseudomonadati</taxon>
        <taxon>Pseudomonadota</taxon>
        <taxon>Alphaproteobacteria</taxon>
        <taxon>Rhodobacterales</taxon>
        <taxon>Roseobacteraceae</taxon>
    </lineage>
</organism>
<dbReference type="AlphaFoldDB" id="A0A1I4P143"/>
<reference evidence="1 2" key="1">
    <citation type="submission" date="2016-10" db="EMBL/GenBank/DDBJ databases">
        <authorList>
            <person name="de Groot N.N."/>
        </authorList>
    </citation>
    <scope>NUCLEOTIDE SEQUENCE [LARGE SCALE GENOMIC DNA]</scope>
    <source>
        <strain evidence="1 2">DSM 15283</strain>
    </source>
</reference>
<protein>
    <submittedName>
        <fullName evidence="1">Uncharacterized protein</fullName>
    </submittedName>
</protein>
<name>A0A1I4P143_9RHOB</name>
<dbReference type="RefSeq" id="WP_093094226.1">
    <property type="nucleotide sequence ID" value="NZ_FOTQ01000005.1"/>
</dbReference>
<keyword evidence="2" id="KW-1185">Reference proteome</keyword>
<accession>A0A1I4P143</accession>
<dbReference type="STRING" id="254406.SAMN04488042_10535"/>
<gene>
    <name evidence="1" type="ORF">SAMN04488042_10535</name>
</gene>
<dbReference type="Proteomes" id="UP000199144">
    <property type="component" value="Unassembled WGS sequence"/>
</dbReference>
<proteinExistence type="predicted"/>
<evidence type="ECO:0000313" key="1">
    <source>
        <dbReference type="EMBL" id="SFM21521.1"/>
    </source>
</evidence>
<dbReference type="EMBL" id="FOTQ01000005">
    <property type="protein sequence ID" value="SFM21521.1"/>
    <property type="molecule type" value="Genomic_DNA"/>
</dbReference>
<evidence type="ECO:0000313" key="2">
    <source>
        <dbReference type="Proteomes" id="UP000199144"/>
    </source>
</evidence>